<keyword evidence="1" id="KW-0472">Membrane</keyword>
<keyword evidence="3" id="KW-1185">Reference proteome</keyword>
<dbReference type="KEGG" id="mcub:MCBB_2308"/>
<gene>
    <name evidence="2" type="ORF">MCBB_2308</name>
</gene>
<dbReference type="RefSeq" id="WP_071907870.1">
    <property type="nucleotide sequence ID" value="NZ_LT607756.1"/>
</dbReference>
<reference evidence="2 3" key="1">
    <citation type="submission" date="2016-08" db="EMBL/GenBank/DDBJ databases">
        <authorList>
            <person name="Seilhamer J.J."/>
        </authorList>
    </citation>
    <scope>NUCLEOTIDE SEQUENCE [LARGE SCALE GENOMIC DNA]</scope>
    <source>
        <strain evidence="2">Buetzberg</strain>
    </source>
</reference>
<feature type="transmembrane region" description="Helical" evidence="1">
    <location>
        <begin position="21"/>
        <end position="38"/>
    </location>
</feature>
<sequence>MDENDKTREVEYENLKNSYKSLNAVIMFLGILLGGYILDPGMRSITLIVSVLAAVIGAYNYKRMDEDGKWGYLLLGLAVLWAVVAVGRYLLIIKVL</sequence>
<dbReference type="GeneID" id="30413141"/>
<dbReference type="EMBL" id="LT607756">
    <property type="protein sequence ID" value="SCG86846.1"/>
    <property type="molecule type" value="Genomic_DNA"/>
</dbReference>
<protein>
    <submittedName>
        <fullName evidence="2">Uncharacterized protein</fullName>
    </submittedName>
</protein>
<dbReference type="PATRIC" id="fig|129848.4.peg.2359"/>
<accession>A0A1D3L5M0</accession>
<feature type="transmembrane region" description="Helical" evidence="1">
    <location>
        <begin position="73"/>
        <end position="93"/>
    </location>
</feature>
<evidence type="ECO:0000313" key="2">
    <source>
        <dbReference type="EMBL" id="SCG86846.1"/>
    </source>
</evidence>
<name>A0A1D3L5M0_9EURY</name>
<keyword evidence="1" id="KW-1133">Transmembrane helix</keyword>
<feature type="transmembrane region" description="Helical" evidence="1">
    <location>
        <begin position="44"/>
        <end position="61"/>
    </location>
</feature>
<organism evidence="2 3">
    <name type="scientific">Methanobacterium congolense</name>
    <dbReference type="NCBI Taxonomy" id="118062"/>
    <lineage>
        <taxon>Archaea</taxon>
        <taxon>Methanobacteriati</taxon>
        <taxon>Methanobacteriota</taxon>
        <taxon>Methanomada group</taxon>
        <taxon>Methanobacteria</taxon>
        <taxon>Methanobacteriales</taxon>
        <taxon>Methanobacteriaceae</taxon>
        <taxon>Methanobacterium</taxon>
    </lineage>
</organism>
<dbReference type="OrthoDB" id="380305at2157"/>
<proteinExistence type="predicted"/>
<dbReference type="Proteomes" id="UP000094707">
    <property type="component" value="Chromosome I"/>
</dbReference>
<evidence type="ECO:0000256" key="1">
    <source>
        <dbReference type="SAM" id="Phobius"/>
    </source>
</evidence>
<keyword evidence="1" id="KW-0812">Transmembrane</keyword>
<evidence type="ECO:0000313" key="3">
    <source>
        <dbReference type="Proteomes" id="UP000094707"/>
    </source>
</evidence>
<dbReference type="AlphaFoldDB" id="A0A1D3L5M0"/>